<dbReference type="AlphaFoldDB" id="A0A0K1Q9F4"/>
<sequence>MSDPQRLHEDEGMPDFDRALLRSARLDREPEDGAARALAALGIGAGGTVAAIAGEGTATPSAANGASVLGASAVTKGAAGLALLSGIVIALRMALAPAAPAPSSVGPATAPAPSVVSSSESPEVVESAPRAPVAEPTISVTDLPSANAALPRAGARPMVPSVAKVEPKSDAKPPSVAEEIALIDRARASLAAGDPSTAEHALDDHDARFANGTLALESKVARIELLVARGDSNAARTLAERFLVEHPRSAYDHRVRGLIRRSSTQDLNSNSDLSSQ</sequence>
<dbReference type="SUPFAM" id="SSF48452">
    <property type="entry name" value="TPR-like"/>
    <property type="match status" value="1"/>
</dbReference>
<feature type="compositionally biased region" description="Polar residues" evidence="1">
    <location>
        <begin position="261"/>
        <end position="276"/>
    </location>
</feature>
<proteinExistence type="predicted"/>
<dbReference type="RefSeq" id="WP_146653295.1">
    <property type="nucleotide sequence ID" value="NZ_CP012333.1"/>
</dbReference>
<name>A0A0K1Q9F4_9BACT</name>
<accession>A0A0K1Q9F4</accession>
<dbReference type="KEGG" id="llu:AKJ09_09027"/>
<dbReference type="PATRIC" id="fig|1391654.3.peg.9150"/>
<keyword evidence="3" id="KW-1185">Reference proteome</keyword>
<dbReference type="Proteomes" id="UP000064967">
    <property type="component" value="Chromosome"/>
</dbReference>
<feature type="region of interest" description="Disordered" evidence="1">
    <location>
        <begin position="100"/>
        <end position="133"/>
    </location>
</feature>
<evidence type="ECO:0000313" key="2">
    <source>
        <dbReference type="EMBL" id="AKV02364.1"/>
    </source>
</evidence>
<feature type="compositionally biased region" description="Low complexity" evidence="1">
    <location>
        <begin position="100"/>
        <end position="129"/>
    </location>
</feature>
<evidence type="ECO:0000256" key="1">
    <source>
        <dbReference type="SAM" id="MobiDB-lite"/>
    </source>
</evidence>
<reference evidence="2 3" key="1">
    <citation type="submission" date="2015-08" db="EMBL/GenBank/DDBJ databases">
        <authorList>
            <person name="Babu N.S."/>
            <person name="Beckwith C.J."/>
            <person name="Beseler K.G."/>
            <person name="Brison A."/>
            <person name="Carone J.V."/>
            <person name="Caskin T.P."/>
            <person name="Diamond M."/>
            <person name="Durham M.E."/>
            <person name="Foxe J.M."/>
            <person name="Go M."/>
            <person name="Henderson B.A."/>
            <person name="Jones I.B."/>
            <person name="McGettigan J.A."/>
            <person name="Micheletti S.J."/>
            <person name="Nasrallah M.E."/>
            <person name="Ortiz D."/>
            <person name="Piller C.R."/>
            <person name="Privatt S.R."/>
            <person name="Schneider S.L."/>
            <person name="Sharp S."/>
            <person name="Smith T.C."/>
            <person name="Stanton J.D."/>
            <person name="Ullery H.E."/>
            <person name="Wilson R.J."/>
            <person name="Serrano M.G."/>
            <person name="Buck G."/>
            <person name="Lee V."/>
            <person name="Wang Y."/>
            <person name="Carvalho R."/>
            <person name="Voegtly L."/>
            <person name="Shi R."/>
            <person name="Duckworth R."/>
            <person name="Johnson A."/>
            <person name="Loviza R."/>
            <person name="Walstead R."/>
            <person name="Shah Z."/>
            <person name="Kiflezghi M."/>
            <person name="Wade K."/>
            <person name="Ball S.L."/>
            <person name="Bradley K.W."/>
            <person name="Asai D.J."/>
            <person name="Bowman C.A."/>
            <person name="Russell D.A."/>
            <person name="Pope W.H."/>
            <person name="Jacobs-Sera D."/>
            <person name="Hendrix R.W."/>
            <person name="Hatfull G.F."/>
        </authorList>
    </citation>
    <scope>NUCLEOTIDE SEQUENCE [LARGE SCALE GENOMIC DNA]</scope>
    <source>
        <strain evidence="2 3">DSM 27648</strain>
    </source>
</reference>
<dbReference type="STRING" id="1391654.AKJ09_09027"/>
<dbReference type="InterPro" id="IPR011990">
    <property type="entry name" value="TPR-like_helical_dom_sf"/>
</dbReference>
<feature type="region of interest" description="Disordered" evidence="1">
    <location>
        <begin position="255"/>
        <end position="276"/>
    </location>
</feature>
<organism evidence="2 3">
    <name type="scientific">Labilithrix luteola</name>
    <dbReference type="NCBI Taxonomy" id="1391654"/>
    <lineage>
        <taxon>Bacteria</taxon>
        <taxon>Pseudomonadati</taxon>
        <taxon>Myxococcota</taxon>
        <taxon>Polyangia</taxon>
        <taxon>Polyangiales</taxon>
        <taxon>Labilitrichaceae</taxon>
        <taxon>Labilithrix</taxon>
    </lineage>
</organism>
<dbReference type="EMBL" id="CP012333">
    <property type="protein sequence ID" value="AKV02364.1"/>
    <property type="molecule type" value="Genomic_DNA"/>
</dbReference>
<protein>
    <submittedName>
        <fullName evidence="2">Uncharacterized protein</fullName>
    </submittedName>
</protein>
<gene>
    <name evidence="2" type="ORF">AKJ09_09027</name>
</gene>
<evidence type="ECO:0000313" key="3">
    <source>
        <dbReference type="Proteomes" id="UP000064967"/>
    </source>
</evidence>